<organism evidence="3 4">
    <name type="scientific">Belliella aquatica</name>
    <dbReference type="NCBI Taxonomy" id="1323734"/>
    <lineage>
        <taxon>Bacteria</taxon>
        <taxon>Pseudomonadati</taxon>
        <taxon>Bacteroidota</taxon>
        <taxon>Cytophagia</taxon>
        <taxon>Cytophagales</taxon>
        <taxon>Cyclobacteriaceae</taxon>
        <taxon>Belliella</taxon>
    </lineage>
</organism>
<dbReference type="InterPro" id="IPR058058">
    <property type="entry name" value="CBU_0592-like"/>
</dbReference>
<proteinExistence type="predicted"/>
<dbReference type="NCBIfam" id="NF047864">
    <property type="entry name" value="CBU_0592_membra"/>
    <property type="match status" value="1"/>
</dbReference>
<reference evidence="4" key="1">
    <citation type="journal article" date="2019" name="Int. J. Syst. Evol. Microbiol.">
        <title>The Global Catalogue of Microorganisms (GCM) 10K type strain sequencing project: providing services to taxonomists for standard genome sequencing and annotation.</title>
        <authorList>
            <consortium name="The Broad Institute Genomics Platform"/>
            <consortium name="The Broad Institute Genome Sequencing Center for Infectious Disease"/>
            <person name="Wu L."/>
            <person name="Ma J."/>
        </authorList>
    </citation>
    <scope>NUCLEOTIDE SEQUENCE [LARGE SCALE GENOMIC DNA]</scope>
    <source>
        <strain evidence="4">CGMCC 1.12479</strain>
    </source>
</reference>
<protein>
    <recommendedName>
        <fullName evidence="2">CBU-0592-like domain-containing protein</fullName>
    </recommendedName>
</protein>
<evidence type="ECO:0000313" key="4">
    <source>
        <dbReference type="Proteomes" id="UP000635885"/>
    </source>
</evidence>
<feature type="transmembrane region" description="Helical" evidence="1">
    <location>
        <begin position="29"/>
        <end position="47"/>
    </location>
</feature>
<dbReference type="EMBL" id="BMFD01000007">
    <property type="protein sequence ID" value="GGC43270.1"/>
    <property type="molecule type" value="Genomic_DNA"/>
</dbReference>
<dbReference type="Pfam" id="PF26604">
    <property type="entry name" value="CBU_0592"/>
    <property type="match status" value="1"/>
</dbReference>
<evidence type="ECO:0000259" key="2">
    <source>
        <dbReference type="Pfam" id="PF26604"/>
    </source>
</evidence>
<accession>A0ABQ1MMM0</accession>
<feature type="transmembrane region" description="Helical" evidence="1">
    <location>
        <begin position="53"/>
        <end position="70"/>
    </location>
</feature>
<gene>
    <name evidence="3" type="ORF">GCM10010993_22220</name>
</gene>
<feature type="domain" description="CBU-0592-like" evidence="2">
    <location>
        <begin position="2"/>
        <end position="71"/>
    </location>
</feature>
<dbReference type="Proteomes" id="UP000635885">
    <property type="component" value="Unassembled WGS sequence"/>
</dbReference>
<evidence type="ECO:0000256" key="1">
    <source>
        <dbReference type="SAM" id="Phobius"/>
    </source>
</evidence>
<keyword evidence="1" id="KW-0472">Membrane</keyword>
<name>A0ABQ1MMM0_9BACT</name>
<comment type="caution">
    <text evidence="3">The sequence shown here is derived from an EMBL/GenBank/DDBJ whole genome shotgun (WGS) entry which is preliminary data.</text>
</comment>
<evidence type="ECO:0000313" key="3">
    <source>
        <dbReference type="EMBL" id="GGC43270.1"/>
    </source>
</evidence>
<keyword evidence="1" id="KW-0812">Transmembrane</keyword>
<keyword evidence="1" id="KW-1133">Transmembrane helix</keyword>
<keyword evidence="4" id="KW-1185">Reference proteome</keyword>
<feature type="transmembrane region" description="Helical" evidence="1">
    <location>
        <begin position="6"/>
        <end position="22"/>
    </location>
</feature>
<sequence length="82" mass="9337">MDSFGWLGALCFLVSYFLLITKKWESTSFKYHFANILGAVLLVFNTIHDASFPSVFINGCWGLIAIYGLIEDREKKDKSPKI</sequence>